<comment type="caution">
    <text evidence="1">The sequence shown here is derived from an EMBL/GenBank/DDBJ whole genome shotgun (WGS) entry which is preliminary data.</text>
</comment>
<evidence type="ECO:0000313" key="1">
    <source>
        <dbReference type="EMBL" id="OJG14047.1"/>
    </source>
</evidence>
<sequence>MAKNCLKRKGIQLLIFAQSIVPVYPLFRKKKLLESFSERK</sequence>
<name>A0A1L8R2V2_9ENTE</name>
<organism evidence="1 2">
    <name type="scientific">Enterococcus canintestini</name>
    <dbReference type="NCBI Taxonomy" id="317010"/>
    <lineage>
        <taxon>Bacteria</taxon>
        <taxon>Bacillati</taxon>
        <taxon>Bacillota</taxon>
        <taxon>Bacilli</taxon>
        <taxon>Lactobacillales</taxon>
        <taxon>Enterococcaceae</taxon>
        <taxon>Enterococcus</taxon>
    </lineage>
</organism>
<evidence type="ECO:0000313" key="2">
    <source>
        <dbReference type="Proteomes" id="UP000182835"/>
    </source>
</evidence>
<reference evidence="1 2" key="1">
    <citation type="submission" date="2014-12" db="EMBL/GenBank/DDBJ databases">
        <title>Draft genome sequences of 29 type strains of Enterococci.</title>
        <authorList>
            <person name="Zhong Z."/>
            <person name="Sun Z."/>
            <person name="Liu W."/>
            <person name="Zhang W."/>
            <person name="Zhang H."/>
        </authorList>
    </citation>
    <scope>NUCLEOTIDE SEQUENCE [LARGE SCALE GENOMIC DNA]</scope>
    <source>
        <strain evidence="1 2">DSM 21207</strain>
    </source>
</reference>
<gene>
    <name evidence="1" type="ORF">RU96_GL001404</name>
</gene>
<proteinExistence type="predicted"/>
<protein>
    <submittedName>
        <fullName evidence="1">Uncharacterized protein</fullName>
    </submittedName>
</protein>
<dbReference type="Proteomes" id="UP000182835">
    <property type="component" value="Unassembled WGS sequence"/>
</dbReference>
<accession>A0A1L8R2V2</accession>
<dbReference type="STRING" id="317010.RU96_GL001404"/>
<dbReference type="EMBL" id="JXKG01000026">
    <property type="protein sequence ID" value="OJG14047.1"/>
    <property type="molecule type" value="Genomic_DNA"/>
</dbReference>
<dbReference type="AlphaFoldDB" id="A0A1L8R2V2"/>